<feature type="compositionally biased region" description="Basic and acidic residues" evidence="2">
    <location>
        <begin position="500"/>
        <end position="511"/>
    </location>
</feature>
<reference evidence="5 6" key="1">
    <citation type="submission" date="2023-01" db="EMBL/GenBank/DDBJ databases">
        <title>Cultivation and genomic characterization of new, ubiquitous marine nitrite-oxidizing bacteria from the Nitrospirales.</title>
        <authorList>
            <person name="Mueller A.J."/>
            <person name="Daebeler A."/>
            <person name="Herbold C.W."/>
            <person name="Kirkegaard R.H."/>
            <person name="Daims H."/>
        </authorList>
    </citation>
    <scope>NUCLEOTIDE SEQUENCE [LARGE SCALE GENOMIC DNA]</scope>
    <source>
        <strain evidence="5 6">DK</strain>
    </source>
</reference>
<feature type="repeat" description="TPR" evidence="1">
    <location>
        <begin position="402"/>
        <end position="435"/>
    </location>
</feature>
<dbReference type="InterPro" id="IPR050768">
    <property type="entry name" value="UPF0353/GerABKA_families"/>
</dbReference>
<name>A0AA96GJ40_9BACT</name>
<evidence type="ECO:0000256" key="3">
    <source>
        <dbReference type="SAM" id="Phobius"/>
    </source>
</evidence>
<dbReference type="SMART" id="SM00327">
    <property type="entry name" value="VWA"/>
    <property type="match status" value="1"/>
</dbReference>
<dbReference type="Pfam" id="PF00515">
    <property type="entry name" value="TPR_1"/>
    <property type="match status" value="1"/>
</dbReference>
<dbReference type="InterPro" id="IPR011990">
    <property type="entry name" value="TPR-like_helical_dom_sf"/>
</dbReference>
<evidence type="ECO:0000313" key="6">
    <source>
        <dbReference type="Proteomes" id="UP001302494"/>
    </source>
</evidence>
<dbReference type="InterPro" id="IPR036465">
    <property type="entry name" value="vWFA_dom_sf"/>
</dbReference>
<dbReference type="InterPro" id="IPR019734">
    <property type="entry name" value="TPR_rpt"/>
</dbReference>
<evidence type="ECO:0000259" key="4">
    <source>
        <dbReference type="PROSITE" id="PS50234"/>
    </source>
</evidence>
<feature type="domain" description="VWFA" evidence="4">
    <location>
        <begin position="92"/>
        <end position="285"/>
    </location>
</feature>
<protein>
    <submittedName>
        <fullName evidence="5">VWA domain-containing protein</fullName>
    </submittedName>
</protein>
<gene>
    <name evidence="5" type="ORF">PQG83_15390</name>
</gene>
<dbReference type="PROSITE" id="PS50005">
    <property type="entry name" value="TPR"/>
    <property type="match status" value="1"/>
</dbReference>
<dbReference type="PANTHER" id="PTHR22550">
    <property type="entry name" value="SPORE GERMINATION PROTEIN"/>
    <property type="match status" value="1"/>
</dbReference>
<dbReference type="PROSITE" id="PS50234">
    <property type="entry name" value="VWFA"/>
    <property type="match status" value="1"/>
</dbReference>
<dbReference type="RefSeq" id="WP_312742852.1">
    <property type="nucleotide sequence ID" value="NZ_CP116968.1"/>
</dbReference>
<dbReference type="PANTHER" id="PTHR22550:SF14">
    <property type="entry name" value="VWFA DOMAIN-CONTAINING PROTEIN"/>
    <property type="match status" value="1"/>
</dbReference>
<keyword evidence="3" id="KW-1133">Transmembrane helix</keyword>
<proteinExistence type="predicted"/>
<keyword evidence="6" id="KW-1185">Reference proteome</keyword>
<dbReference type="Proteomes" id="UP001302494">
    <property type="component" value="Chromosome"/>
</dbReference>
<feature type="compositionally biased region" description="Polar residues" evidence="2">
    <location>
        <begin position="452"/>
        <end position="476"/>
    </location>
</feature>
<feature type="region of interest" description="Disordered" evidence="2">
    <location>
        <begin position="452"/>
        <end position="589"/>
    </location>
</feature>
<dbReference type="Gene3D" id="3.40.50.410">
    <property type="entry name" value="von Willebrand factor, type A domain"/>
    <property type="match status" value="1"/>
</dbReference>
<evidence type="ECO:0000256" key="2">
    <source>
        <dbReference type="SAM" id="MobiDB-lite"/>
    </source>
</evidence>
<dbReference type="AlphaFoldDB" id="A0AA96GJ40"/>
<dbReference type="SUPFAM" id="SSF53300">
    <property type="entry name" value="vWA-like"/>
    <property type="match status" value="1"/>
</dbReference>
<evidence type="ECO:0000256" key="1">
    <source>
        <dbReference type="PROSITE-ProRule" id="PRU00339"/>
    </source>
</evidence>
<evidence type="ECO:0000313" key="5">
    <source>
        <dbReference type="EMBL" id="WNM61130.1"/>
    </source>
</evidence>
<dbReference type="KEGG" id="nneo:PQG83_15390"/>
<dbReference type="InterPro" id="IPR002035">
    <property type="entry name" value="VWF_A"/>
</dbReference>
<feature type="transmembrane region" description="Helical" evidence="3">
    <location>
        <begin position="60"/>
        <end position="79"/>
    </location>
</feature>
<dbReference type="Pfam" id="PF13519">
    <property type="entry name" value="VWA_2"/>
    <property type="match status" value="1"/>
</dbReference>
<keyword evidence="1" id="KW-0802">TPR repeat</keyword>
<dbReference type="Gene3D" id="1.25.40.10">
    <property type="entry name" value="Tetratricopeptide repeat domain"/>
    <property type="match status" value="1"/>
</dbReference>
<dbReference type="EMBL" id="CP116968">
    <property type="protein sequence ID" value="WNM61130.1"/>
    <property type="molecule type" value="Genomic_DNA"/>
</dbReference>
<keyword evidence="3" id="KW-0472">Membrane</keyword>
<keyword evidence="3" id="KW-0812">Transmembrane</keyword>
<dbReference type="SUPFAM" id="SSF48452">
    <property type="entry name" value="TPR-like"/>
    <property type="match status" value="1"/>
</dbReference>
<dbReference type="SMART" id="SM00028">
    <property type="entry name" value="TPR"/>
    <property type="match status" value="1"/>
</dbReference>
<accession>A0AA96GJ40</accession>
<feature type="compositionally biased region" description="Polar residues" evidence="2">
    <location>
        <begin position="484"/>
        <end position="499"/>
    </location>
</feature>
<organism evidence="5 6">
    <name type="scientific">Candidatus Nitrospira neomarina</name>
    <dbReference type="NCBI Taxonomy" id="3020899"/>
    <lineage>
        <taxon>Bacteria</taxon>
        <taxon>Pseudomonadati</taxon>
        <taxon>Nitrospirota</taxon>
        <taxon>Nitrospiria</taxon>
        <taxon>Nitrospirales</taxon>
        <taxon>Nitrospiraceae</taxon>
        <taxon>Nitrospira</taxon>
    </lineage>
</organism>
<sequence>MAMFHFLRPEWFWGLLPLFGLFLLIARKGTTDQIWESVCDAHLLPHLLVGTEGATRRMPLVLLGSGWIVAVFALAGPVWSQLPQPVFRAESALVMVLDLSRSMDAQDVTPSRLTRAKHKILDMLKTRKEGQTALVVYAGESFVVSPLTNDANTLVTLVQSLETELMPLQGSRTDLALEKAHELLQHVGQARGDVLLLTDGEGDPATLKVVGELQSQGMRVSVLGIGTVDGAPIPETGGFLKDQDGTVVIPKLDIPSLQAIARVGGGHYATVSADDQDINRVLPSVVPRRALSSSTSEQRTTDLWREEGPWLVLLLLVLALPAFRPGWLGMLLAFLLIPQVSEAFSWENLWVRPDQQGIQALERDAPEEAADLFQDPGWKGIAHYRSGKYQEAEKAFSIVDTPEGHYNRGNALANLGRYEEALASYQTALTRQPDHADARHNLEIIKQLLEKSSSAEQAGESPQQSDGSSATQNNHGNEAGGQGEKSQNPSDSTHTQSDSKTVDSQKEKPEEAGSGSDSVRTSNQSNEDQNSSEESFEREAQGRNPLKAEPSKKPLSAPPTMEEKPEDQTELSELSSAGDAAQSPEIEKSEQILQQWLRRIPDDPGGLLRRKFLLEHQRRVEAGRSTISQGKGW</sequence>
<dbReference type="PROSITE" id="PS50293">
    <property type="entry name" value="TPR_REGION"/>
    <property type="match status" value="1"/>
</dbReference>